<gene>
    <name evidence="1" type="ORF">H5410_055535</name>
</gene>
<dbReference type="Proteomes" id="UP000824120">
    <property type="component" value="Chromosome 11"/>
</dbReference>
<dbReference type="AlphaFoldDB" id="A0A9J5WHU8"/>
<comment type="caution">
    <text evidence="1">The sequence shown here is derived from an EMBL/GenBank/DDBJ whole genome shotgun (WGS) entry which is preliminary data.</text>
</comment>
<evidence type="ECO:0000313" key="2">
    <source>
        <dbReference type="Proteomes" id="UP000824120"/>
    </source>
</evidence>
<evidence type="ECO:0000313" key="1">
    <source>
        <dbReference type="EMBL" id="KAG5575401.1"/>
    </source>
</evidence>
<reference evidence="1 2" key="1">
    <citation type="submission" date="2020-09" db="EMBL/GenBank/DDBJ databases">
        <title>De no assembly of potato wild relative species, Solanum commersonii.</title>
        <authorList>
            <person name="Cho K."/>
        </authorList>
    </citation>
    <scope>NUCLEOTIDE SEQUENCE [LARGE SCALE GENOMIC DNA]</scope>
    <source>
        <strain evidence="1">LZ3.2</strain>
        <tissue evidence="1">Leaf</tissue>
    </source>
</reference>
<keyword evidence="2" id="KW-1185">Reference proteome</keyword>
<accession>A0A9J5WHU8</accession>
<proteinExistence type="predicted"/>
<name>A0A9J5WHU8_SOLCO</name>
<organism evidence="1 2">
    <name type="scientific">Solanum commersonii</name>
    <name type="common">Commerson's wild potato</name>
    <name type="synonym">Commerson's nightshade</name>
    <dbReference type="NCBI Taxonomy" id="4109"/>
    <lineage>
        <taxon>Eukaryota</taxon>
        <taxon>Viridiplantae</taxon>
        <taxon>Streptophyta</taxon>
        <taxon>Embryophyta</taxon>
        <taxon>Tracheophyta</taxon>
        <taxon>Spermatophyta</taxon>
        <taxon>Magnoliopsida</taxon>
        <taxon>eudicotyledons</taxon>
        <taxon>Gunneridae</taxon>
        <taxon>Pentapetalae</taxon>
        <taxon>asterids</taxon>
        <taxon>lamiids</taxon>
        <taxon>Solanales</taxon>
        <taxon>Solanaceae</taxon>
        <taxon>Solanoideae</taxon>
        <taxon>Solaneae</taxon>
        <taxon>Solanum</taxon>
    </lineage>
</organism>
<dbReference type="EMBL" id="JACXVP010000011">
    <property type="protein sequence ID" value="KAG5575401.1"/>
    <property type="molecule type" value="Genomic_DNA"/>
</dbReference>
<sequence>MGIYPKGVPLNHDGFTFKIQIWGQALARYVCGREGKGKKTMDMQITVVCQAQGLLLHSPKFEYLNSCHV</sequence>
<protein>
    <submittedName>
        <fullName evidence="1">Uncharacterized protein</fullName>
    </submittedName>
</protein>